<evidence type="ECO:0000256" key="1">
    <source>
        <dbReference type="ARBA" id="ARBA00003234"/>
    </source>
</evidence>
<keyword evidence="13" id="KW-0689">Ribosomal protein</keyword>
<protein>
    <recommendedName>
        <fullName evidence="10">Ribosomal protein uS12 methylthiotransferase RimO</fullName>
        <shortName evidence="10">uS12 MTTase</shortName>
        <shortName evidence="10">uS12 methylthiotransferase</shortName>
        <ecNumber evidence="10">2.8.4.4</ecNumber>
    </recommendedName>
    <alternativeName>
        <fullName evidence="10">Ribosomal protein uS12 (aspartate-C(3))-methylthiotransferase</fullName>
    </alternativeName>
    <alternativeName>
        <fullName evidence="10">Ribosome maturation factor RimO</fullName>
    </alternativeName>
</protein>
<keyword evidence="4 10" id="KW-0808">Transferase</keyword>
<accession>A0A859DRM5</accession>
<dbReference type="GO" id="GO:0005829">
    <property type="term" value="C:cytosol"/>
    <property type="evidence" value="ECO:0007669"/>
    <property type="project" value="TreeGrafter"/>
</dbReference>
<dbReference type="Pfam" id="PF00919">
    <property type="entry name" value="UPF0004"/>
    <property type="match status" value="1"/>
</dbReference>
<dbReference type="HAMAP" id="MF_01865">
    <property type="entry name" value="MTTase_RimO"/>
    <property type="match status" value="1"/>
</dbReference>
<feature type="binding site" evidence="10">
    <location>
        <position position="159"/>
    </location>
    <ligand>
        <name>[4Fe-4S] cluster</name>
        <dbReference type="ChEBI" id="CHEBI:49883"/>
        <label>2</label>
        <note>4Fe-4S-S-AdoMet</note>
    </ligand>
</feature>
<evidence type="ECO:0000256" key="9">
    <source>
        <dbReference type="ARBA" id="ARBA00051425"/>
    </source>
</evidence>
<evidence type="ECO:0000313" key="15">
    <source>
        <dbReference type="Proteomes" id="UP000501316"/>
    </source>
</evidence>
<dbReference type="FunFam" id="3.40.50.12160:FF:000003">
    <property type="entry name" value="CDK5 regulatory subunit-associated protein 1"/>
    <property type="match status" value="1"/>
</dbReference>
<dbReference type="PANTHER" id="PTHR43837">
    <property type="entry name" value="RIBOSOMAL PROTEIN S12 METHYLTHIOTRANSFERASE RIMO"/>
    <property type="match status" value="1"/>
</dbReference>
<dbReference type="RefSeq" id="WP_174193522.1">
    <property type="nucleotide sequence ID" value="NZ_CP046051.1"/>
</dbReference>
<dbReference type="GO" id="GO:0051539">
    <property type="term" value="F:4 iron, 4 sulfur cluster binding"/>
    <property type="evidence" value="ECO:0007669"/>
    <property type="project" value="UniProtKB-UniRule"/>
</dbReference>
<dbReference type="Gene3D" id="3.40.50.12160">
    <property type="entry name" value="Methylthiotransferase, N-terminal domain"/>
    <property type="match status" value="1"/>
</dbReference>
<evidence type="ECO:0000256" key="8">
    <source>
        <dbReference type="ARBA" id="ARBA00023014"/>
    </source>
</evidence>
<dbReference type="FunFam" id="3.80.30.20:FF:000001">
    <property type="entry name" value="tRNA-2-methylthio-N(6)-dimethylallyladenosine synthase 2"/>
    <property type="match status" value="1"/>
</dbReference>
<comment type="subcellular location">
    <subcellularLocation>
        <location evidence="10">Cytoplasm</location>
    </subcellularLocation>
</comment>
<dbReference type="GO" id="GO:0005840">
    <property type="term" value="C:ribosome"/>
    <property type="evidence" value="ECO:0007669"/>
    <property type="project" value="UniProtKB-KW"/>
</dbReference>
<evidence type="ECO:0000256" key="3">
    <source>
        <dbReference type="ARBA" id="ARBA00022490"/>
    </source>
</evidence>
<dbReference type="InterPro" id="IPR038135">
    <property type="entry name" value="Methylthiotransferase_N_sf"/>
</dbReference>
<dbReference type="SFLD" id="SFLDF00274">
    <property type="entry name" value="ribosomal_protein_S12_methylth"/>
    <property type="match status" value="1"/>
</dbReference>
<dbReference type="CDD" id="cd01335">
    <property type="entry name" value="Radical_SAM"/>
    <property type="match status" value="1"/>
</dbReference>
<dbReference type="InterPro" id="IPR007197">
    <property type="entry name" value="rSAM"/>
</dbReference>
<dbReference type="GO" id="GO:0035599">
    <property type="term" value="F:aspartic acid methylthiotransferase activity"/>
    <property type="evidence" value="ECO:0007669"/>
    <property type="project" value="TreeGrafter"/>
</dbReference>
<dbReference type="AlphaFoldDB" id="A0A859DRM5"/>
<comment type="function">
    <text evidence="1">Catalyzes the methylthiolation of N6-(dimethylallyl)adenosine (i(6)A), leading to the formation of 2-methylthio-N6-(dimethylallyl)adenosine (ms(2)i(6)A) at position 37 in tRNAs that read codons beginning with uridine.</text>
</comment>
<dbReference type="GO" id="GO:0103039">
    <property type="term" value="F:protein methylthiotransferase activity"/>
    <property type="evidence" value="ECO:0007669"/>
    <property type="project" value="UniProtKB-EC"/>
</dbReference>
<dbReference type="InterPro" id="IPR013848">
    <property type="entry name" value="Methylthiotransferase_N"/>
</dbReference>
<comment type="catalytic activity">
    <reaction evidence="9">
        <text>N(6)-dimethylallyladenosine(37) in tRNA + (sulfur carrier)-SH + AH2 + 2 S-adenosyl-L-methionine = 2-methylsulfanyl-N(6)-dimethylallyladenosine(37) in tRNA + (sulfur carrier)-H + 5'-deoxyadenosine + L-methionine + A + S-adenosyl-L-homocysteine + 2 H(+)</text>
        <dbReference type="Rhea" id="RHEA:37067"/>
        <dbReference type="Rhea" id="RHEA-COMP:10375"/>
        <dbReference type="Rhea" id="RHEA-COMP:10376"/>
        <dbReference type="Rhea" id="RHEA-COMP:14737"/>
        <dbReference type="Rhea" id="RHEA-COMP:14739"/>
        <dbReference type="ChEBI" id="CHEBI:13193"/>
        <dbReference type="ChEBI" id="CHEBI:15378"/>
        <dbReference type="ChEBI" id="CHEBI:17319"/>
        <dbReference type="ChEBI" id="CHEBI:17499"/>
        <dbReference type="ChEBI" id="CHEBI:29917"/>
        <dbReference type="ChEBI" id="CHEBI:57844"/>
        <dbReference type="ChEBI" id="CHEBI:57856"/>
        <dbReference type="ChEBI" id="CHEBI:59789"/>
        <dbReference type="ChEBI" id="CHEBI:64428"/>
        <dbReference type="ChEBI" id="CHEBI:74415"/>
        <dbReference type="ChEBI" id="CHEBI:74417"/>
        <dbReference type="EC" id="2.8.4.3"/>
    </reaction>
</comment>
<feature type="binding site" evidence="10">
    <location>
        <position position="82"/>
    </location>
    <ligand>
        <name>[4Fe-4S] cluster</name>
        <dbReference type="ChEBI" id="CHEBI:49883"/>
        <label>1</label>
    </ligand>
</feature>
<dbReference type="InterPro" id="IPR020612">
    <property type="entry name" value="Methylthiotransferase_CS"/>
</dbReference>
<evidence type="ECO:0000256" key="10">
    <source>
        <dbReference type="HAMAP-Rule" id="MF_01865"/>
    </source>
</evidence>
<name>A0A859DRM5_9FIRM</name>
<dbReference type="EMBL" id="CP046161">
    <property type="protein sequence ID" value="QKO30436.1"/>
    <property type="molecule type" value="Genomic_DNA"/>
</dbReference>
<reference evidence="14" key="2">
    <citation type="journal article" date="2021" name="Appl. Environ. Microbiol.">
        <title>Adaptability of a Caproate-Producing Bacterium Contributes to Its Dominance in an Anaerobic Fermentation System.</title>
        <authorList>
            <person name="Wang H."/>
            <person name="Gu Y."/>
            <person name="Zhou W."/>
            <person name="Zhao D."/>
            <person name="Qiao Z."/>
            <person name="Zheng J."/>
            <person name="Gao J."/>
            <person name="Chen X."/>
            <person name="Ren C."/>
            <person name="Xu Y."/>
        </authorList>
    </citation>
    <scope>NUCLEOTIDE SEQUENCE</scope>
    <source>
        <strain evidence="14">JNU-WLY1368</strain>
    </source>
</reference>
<comment type="cofactor">
    <cofactor evidence="10">
        <name>[4Fe-4S] cluster</name>
        <dbReference type="ChEBI" id="CHEBI:49883"/>
    </cofactor>
    <text evidence="10">Binds 2 [4Fe-4S] clusters. One cluster is coordinated with 3 cysteines and an exchangeable S-adenosyl-L-methionine.</text>
</comment>
<reference evidence="14" key="3">
    <citation type="journal article" date="2022" name="Int. J. Syst. Evol. Microbiol.">
        <title>Caproicibacterium lactatifermentans sp. nov., isolated from pit clay used for the production of Chinese strong aroma-type liquor.</title>
        <authorList>
            <person name="Wang H."/>
            <person name="Gu Y."/>
            <person name="Zhao D."/>
            <person name="Qiao Z."/>
            <person name="Zheng J."/>
            <person name="Gao J."/>
            <person name="Ren C."/>
            <person name="Xu Y."/>
        </authorList>
    </citation>
    <scope>NUCLEOTIDE SEQUENCE</scope>
    <source>
        <strain evidence="14">JNU-WLY1368</strain>
    </source>
</reference>
<dbReference type="Proteomes" id="UP000509623">
    <property type="component" value="Chromosome"/>
</dbReference>
<keyword evidence="3 10" id="KW-0963">Cytoplasm</keyword>
<dbReference type="EC" id="2.8.4.4" evidence="10"/>
<dbReference type="EMBL" id="CP046051">
    <property type="protein sequence ID" value="QKN24548.1"/>
    <property type="molecule type" value="Genomic_DNA"/>
</dbReference>
<feature type="binding site" evidence="10">
    <location>
        <position position="155"/>
    </location>
    <ligand>
        <name>[4Fe-4S] cluster</name>
        <dbReference type="ChEBI" id="CHEBI:49883"/>
        <label>2</label>
        <note>4Fe-4S-S-AdoMet</note>
    </ligand>
</feature>
<dbReference type="PROSITE" id="PS01278">
    <property type="entry name" value="MTTASE_RADICAL"/>
    <property type="match status" value="1"/>
</dbReference>
<evidence type="ECO:0000256" key="5">
    <source>
        <dbReference type="ARBA" id="ARBA00022691"/>
    </source>
</evidence>
<keyword evidence="2 10" id="KW-0004">4Fe-4S</keyword>
<keyword evidence="7 10" id="KW-0408">Iron</keyword>
<reference evidence="15 16" key="1">
    <citation type="submission" date="2019-11" db="EMBL/GenBank/DDBJ databases">
        <authorList>
            <person name="Ren C."/>
            <person name="Wang H."/>
            <person name="Xu Y."/>
        </authorList>
    </citation>
    <scope>NUCLEOTIDE SEQUENCE [LARGE SCALE GENOMIC DNA]</scope>
    <source>
        <strain evidence="16">JNU-WLY1368</strain>
        <strain evidence="13 15">LBM 19010</strain>
    </source>
</reference>
<dbReference type="Pfam" id="PF18693">
    <property type="entry name" value="TRAM_2"/>
    <property type="match status" value="1"/>
</dbReference>
<evidence type="ECO:0000256" key="2">
    <source>
        <dbReference type="ARBA" id="ARBA00022485"/>
    </source>
</evidence>
<evidence type="ECO:0000259" key="12">
    <source>
        <dbReference type="PROSITE" id="PS51918"/>
    </source>
</evidence>
<dbReference type="KEGG" id="clf:GJQ69_08710"/>
<dbReference type="InterPro" id="IPR023404">
    <property type="entry name" value="rSAM_horseshoe"/>
</dbReference>
<organism evidence="13 15">
    <name type="scientific">Caproicibacterium lactatifermentans</name>
    <dbReference type="NCBI Taxonomy" id="2666138"/>
    <lineage>
        <taxon>Bacteria</taxon>
        <taxon>Bacillati</taxon>
        <taxon>Bacillota</taxon>
        <taxon>Clostridia</taxon>
        <taxon>Eubacteriales</taxon>
        <taxon>Oscillospiraceae</taxon>
        <taxon>Caproicibacterium</taxon>
    </lineage>
</organism>
<dbReference type="Proteomes" id="UP000501316">
    <property type="component" value="Chromosome"/>
</dbReference>
<feature type="binding site" evidence="10">
    <location>
        <position position="162"/>
    </location>
    <ligand>
        <name>[4Fe-4S] cluster</name>
        <dbReference type="ChEBI" id="CHEBI:49883"/>
        <label>2</label>
        <note>4Fe-4S-S-AdoMet</note>
    </ligand>
</feature>
<evidence type="ECO:0000256" key="4">
    <source>
        <dbReference type="ARBA" id="ARBA00022679"/>
    </source>
</evidence>
<evidence type="ECO:0000313" key="16">
    <source>
        <dbReference type="Proteomes" id="UP000509623"/>
    </source>
</evidence>
<dbReference type="Gene3D" id="3.80.30.20">
    <property type="entry name" value="tm_1862 like domain"/>
    <property type="match status" value="1"/>
</dbReference>
<proteinExistence type="inferred from homology"/>
<comment type="catalytic activity">
    <reaction evidence="10">
        <text>L-aspartate(89)-[ribosomal protein uS12]-hydrogen + (sulfur carrier)-SH + AH2 + 2 S-adenosyl-L-methionine = 3-methylsulfanyl-L-aspartate(89)-[ribosomal protein uS12]-hydrogen + (sulfur carrier)-H + 5'-deoxyadenosine + L-methionine + A + S-adenosyl-L-homocysteine + 2 H(+)</text>
        <dbReference type="Rhea" id="RHEA:37087"/>
        <dbReference type="Rhea" id="RHEA-COMP:10460"/>
        <dbReference type="Rhea" id="RHEA-COMP:10461"/>
        <dbReference type="Rhea" id="RHEA-COMP:14737"/>
        <dbReference type="Rhea" id="RHEA-COMP:14739"/>
        <dbReference type="ChEBI" id="CHEBI:13193"/>
        <dbReference type="ChEBI" id="CHEBI:15378"/>
        <dbReference type="ChEBI" id="CHEBI:17319"/>
        <dbReference type="ChEBI" id="CHEBI:17499"/>
        <dbReference type="ChEBI" id="CHEBI:29917"/>
        <dbReference type="ChEBI" id="CHEBI:29961"/>
        <dbReference type="ChEBI" id="CHEBI:57844"/>
        <dbReference type="ChEBI" id="CHEBI:57856"/>
        <dbReference type="ChEBI" id="CHEBI:59789"/>
        <dbReference type="ChEBI" id="CHEBI:64428"/>
        <dbReference type="ChEBI" id="CHEBI:73599"/>
        <dbReference type="EC" id="2.8.4.4"/>
    </reaction>
</comment>
<dbReference type="SFLD" id="SFLDG01061">
    <property type="entry name" value="methylthiotransferase"/>
    <property type="match status" value="1"/>
</dbReference>
<dbReference type="InterPro" id="IPR002792">
    <property type="entry name" value="TRAM_dom"/>
</dbReference>
<keyword evidence="8 10" id="KW-0411">Iron-sulfur</keyword>
<dbReference type="PROSITE" id="PS51449">
    <property type="entry name" value="MTTASE_N"/>
    <property type="match status" value="1"/>
</dbReference>
<dbReference type="InterPro" id="IPR005839">
    <property type="entry name" value="Methylthiotransferase"/>
</dbReference>
<evidence type="ECO:0000313" key="13">
    <source>
        <dbReference type="EMBL" id="QKN24548.1"/>
    </source>
</evidence>
<dbReference type="NCBIfam" id="TIGR00089">
    <property type="entry name" value="MiaB/RimO family radical SAM methylthiotransferase"/>
    <property type="match status" value="1"/>
</dbReference>
<evidence type="ECO:0000256" key="6">
    <source>
        <dbReference type="ARBA" id="ARBA00022723"/>
    </source>
</evidence>
<feature type="domain" description="Radical SAM core" evidence="12">
    <location>
        <begin position="141"/>
        <end position="372"/>
    </location>
</feature>
<dbReference type="SFLD" id="SFLDS00029">
    <property type="entry name" value="Radical_SAM"/>
    <property type="match status" value="1"/>
</dbReference>
<dbReference type="InterPro" id="IPR006638">
    <property type="entry name" value="Elp3/MiaA/NifB-like_rSAM"/>
</dbReference>
<evidence type="ECO:0000256" key="7">
    <source>
        <dbReference type="ARBA" id="ARBA00023004"/>
    </source>
</evidence>
<keyword evidence="16" id="KW-1185">Reference proteome</keyword>
<dbReference type="Pfam" id="PF04055">
    <property type="entry name" value="Radical_SAM"/>
    <property type="match status" value="1"/>
</dbReference>
<feature type="binding site" evidence="10">
    <location>
        <position position="12"/>
    </location>
    <ligand>
        <name>[4Fe-4S] cluster</name>
        <dbReference type="ChEBI" id="CHEBI:49883"/>
        <label>1</label>
    </ligand>
</feature>
<dbReference type="InterPro" id="IPR012340">
    <property type="entry name" value="NA-bd_OB-fold"/>
</dbReference>
<dbReference type="SUPFAM" id="SSF102114">
    <property type="entry name" value="Radical SAM enzymes"/>
    <property type="match status" value="1"/>
</dbReference>
<dbReference type="PANTHER" id="PTHR43837:SF1">
    <property type="entry name" value="RIBOSOMAL PROTEIN US12 METHYLTHIOTRANSFERASE RIMO"/>
    <property type="match status" value="1"/>
</dbReference>
<dbReference type="SMART" id="SM00729">
    <property type="entry name" value="Elp3"/>
    <property type="match status" value="1"/>
</dbReference>
<dbReference type="NCBIfam" id="TIGR01125">
    <property type="entry name" value="30S ribosomal protein S12 methylthiotransferase RimO"/>
    <property type="match status" value="1"/>
</dbReference>
<feature type="binding site" evidence="10">
    <location>
        <position position="48"/>
    </location>
    <ligand>
        <name>[4Fe-4S] cluster</name>
        <dbReference type="ChEBI" id="CHEBI:49883"/>
        <label>1</label>
    </ligand>
</feature>
<gene>
    <name evidence="10 13" type="primary">rimO</name>
    <name evidence="13" type="ORF">GJQ69_08710</name>
    <name evidence="14" type="ORF">GKP14_05075</name>
</gene>
<feature type="domain" description="MTTase N-terminal" evidence="11">
    <location>
        <begin position="3"/>
        <end position="119"/>
    </location>
</feature>
<keyword evidence="13" id="KW-0687">Ribonucleoprotein</keyword>
<evidence type="ECO:0000259" key="11">
    <source>
        <dbReference type="PROSITE" id="PS51449"/>
    </source>
</evidence>
<comment type="similarity">
    <text evidence="10">Belongs to the methylthiotransferase family. RimO subfamily.</text>
</comment>
<keyword evidence="6 10" id="KW-0479">Metal-binding</keyword>
<sequence length="453" mass="50607">MADSVGIISLGCAKNQVDGEVMLASLENAGWQIKDDAALADVAIVNTCGFIQSAKQESINEILELARLKKEGRIKAIVVTGCLAERYREQIMQQLPECDAVCGIGANADIDAVCRAALAGSHPESFPEKEKLPLCGERRLLTPSYYAYLKIAEGCDNRCSYCAIPFIRGRYRSRPMEEIVVEAEKLVKNGAKELTLIAQDTTKYGWDLYGHKLMLPALLTRLCKIDGLQWIRFLYCYPDYLTDDLLDVMAKEPKVLPYIDLPLQHCSGRILKAMHRWGDREKLTQLIAHIREKLPDVTLRTTLITGFPGETEEDFTQLCEFVKEIQFDRLGCFPYSQEEGTEAAQLPNQIDSDVKGHRAELIMEGQMERMQAAGEAMVGSIQTVLCEGWDRYVNCWFGRTAAQAPDDIDGKVFFTVPQGTPKPSFGSFVPILITNCIDGDLVGELRPQKEAHL</sequence>
<dbReference type="InterPro" id="IPR058240">
    <property type="entry name" value="rSAM_sf"/>
</dbReference>
<dbReference type="SFLD" id="SFLDG01082">
    <property type="entry name" value="B12-binding_domain_containing"/>
    <property type="match status" value="1"/>
</dbReference>
<evidence type="ECO:0000313" key="14">
    <source>
        <dbReference type="EMBL" id="QKO30436.1"/>
    </source>
</evidence>
<keyword evidence="5 10" id="KW-0949">S-adenosyl-L-methionine</keyword>
<dbReference type="GO" id="GO:0046872">
    <property type="term" value="F:metal ion binding"/>
    <property type="evidence" value="ECO:0007669"/>
    <property type="project" value="UniProtKB-KW"/>
</dbReference>
<dbReference type="Gene3D" id="2.40.50.140">
    <property type="entry name" value="Nucleic acid-binding proteins"/>
    <property type="match status" value="1"/>
</dbReference>
<dbReference type="PROSITE" id="PS51918">
    <property type="entry name" value="RADICAL_SAM"/>
    <property type="match status" value="1"/>
</dbReference>
<comment type="function">
    <text evidence="10">Catalyzes the methylthiolation of an aspartic acid residue of ribosomal protein uS12.</text>
</comment>
<dbReference type="GO" id="GO:0035597">
    <property type="term" value="F:tRNA-2-methylthio-N(6)-dimethylallyladenosine(37) synthase activity"/>
    <property type="evidence" value="ECO:0007669"/>
    <property type="project" value="UniProtKB-EC"/>
</dbReference>
<dbReference type="InterPro" id="IPR005840">
    <property type="entry name" value="Ribosomal_uS12_MeSTrfase_RimO"/>
</dbReference>